<dbReference type="OrthoDB" id="4948328at2"/>
<evidence type="ECO:0000313" key="6">
    <source>
        <dbReference type="Proteomes" id="UP000037962"/>
    </source>
</evidence>
<feature type="transmembrane region" description="Helical" evidence="1">
    <location>
        <begin position="77"/>
        <end position="97"/>
    </location>
</feature>
<accession>A0A0N1CBD0</accession>
<dbReference type="EMBL" id="LJFO01000012">
    <property type="protein sequence ID" value="KPG06961.1"/>
    <property type="molecule type" value="Genomic_DNA"/>
</dbReference>
<evidence type="ECO:0000313" key="7">
    <source>
        <dbReference type="Proteomes" id="UP000186919"/>
    </source>
</evidence>
<feature type="transmembrane region" description="Helical" evidence="1">
    <location>
        <begin position="134"/>
        <end position="155"/>
    </location>
</feature>
<dbReference type="Proteomes" id="UP000037843">
    <property type="component" value="Unassembled WGS sequence"/>
</dbReference>
<name>A0A0N1CBD0_9MYCO</name>
<dbReference type="KEGG" id="miz:BAB75_13195"/>
<keyword evidence="6" id="KW-1185">Reference proteome</keyword>
<comment type="caution">
    <text evidence="4">The sequence shown here is derived from an EMBL/GenBank/DDBJ whole genome shotgun (WGS) entry which is preliminary data.</text>
</comment>
<keyword evidence="1" id="KW-0812">Transmembrane</keyword>
<dbReference type="AlphaFoldDB" id="A0A0N1CBD0"/>
<dbReference type="Proteomes" id="UP000186919">
    <property type="component" value="Unassembled WGS sequence"/>
</dbReference>
<organism evidence="4 7">
    <name type="scientific">Mycobacteroides immunogenum</name>
    <dbReference type="NCBI Taxonomy" id="83262"/>
    <lineage>
        <taxon>Bacteria</taxon>
        <taxon>Bacillati</taxon>
        <taxon>Actinomycetota</taxon>
        <taxon>Actinomycetes</taxon>
        <taxon>Mycobacteriales</taxon>
        <taxon>Mycobacteriaceae</taxon>
        <taxon>Mycobacteroides</taxon>
    </lineage>
</organism>
<dbReference type="GeneID" id="45764826"/>
<dbReference type="PATRIC" id="fig|83262.10.peg.5711"/>
<dbReference type="EMBL" id="LJFS01000062">
    <property type="protein sequence ID" value="KPG23724.1"/>
    <property type="molecule type" value="Genomic_DNA"/>
</dbReference>
<feature type="transmembrane region" description="Helical" evidence="1">
    <location>
        <begin position="104"/>
        <end position="122"/>
    </location>
</feature>
<evidence type="ECO:0000313" key="2">
    <source>
        <dbReference type="EMBL" id="KPG06961.1"/>
    </source>
</evidence>
<keyword evidence="1" id="KW-0472">Membrane</keyword>
<protein>
    <submittedName>
        <fullName evidence="4">Uncharacterized protein</fullName>
    </submittedName>
</protein>
<sequence>MTQSYLSDQAIALMSADERRELIQRLERPLSEVAPPNLARFRALRLGLMIGGSVALIPWITYLAFTLPENYVAQRWTVTWVGFDMLLVAFMAATAVLGLLRRQLLVLTAFTTGVLLICDAWFDVMTAGPSEVWWAILTAVAVELPIAVVMIRGALLITRLTLTRLLVIEPGMALWRVPLLP</sequence>
<reference evidence="4 7" key="2">
    <citation type="submission" date="2016-01" db="EMBL/GenBank/DDBJ databases">
        <title>Mycobacterium immunogenum strain CD11_6 genome sequencing and assembly.</title>
        <authorList>
            <person name="Kaur G."/>
            <person name="Nair G.R."/>
            <person name="Mayilraj S."/>
        </authorList>
    </citation>
    <scope>NUCLEOTIDE SEQUENCE [LARGE SCALE GENOMIC DNA]</scope>
    <source>
        <strain evidence="4 7">CD11-6</strain>
    </source>
</reference>
<evidence type="ECO:0000313" key="5">
    <source>
        <dbReference type="Proteomes" id="UP000037843"/>
    </source>
</evidence>
<feature type="transmembrane region" description="Helical" evidence="1">
    <location>
        <begin position="46"/>
        <end position="65"/>
    </location>
</feature>
<reference evidence="5 6" key="1">
    <citation type="submission" date="2015-09" db="EMBL/GenBank/DDBJ databases">
        <title>Genome Sequences of Mycobacterium immunogenum Isolates, Recuperated from a Chloraminated Drinking Water Distribution System Simulator Subjected to Episodes of Nitrification.</title>
        <authorList>
            <person name="Gomez-Alvarez V."/>
            <person name="Revetta R.P."/>
        </authorList>
    </citation>
    <scope>NUCLEOTIDE SEQUENCE [LARGE SCALE GENOMIC DNA]</scope>
    <source>
        <strain evidence="2 5">H008</strain>
        <strain evidence="3 6">H076</strain>
    </source>
</reference>
<evidence type="ECO:0000313" key="3">
    <source>
        <dbReference type="EMBL" id="KPG23724.1"/>
    </source>
</evidence>
<gene>
    <name evidence="2" type="ORF">AN908_20400</name>
    <name evidence="3" type="ORF">AN912_28195</name>
    <name evidence="4" type="ORF">AWB85_09335</name>
</gene>
<dbReference type="RefSeq" id="WP_043078945.1">
    <property type="nucleotide sequence ID" value="NZ_CP011530.1"/>
</dbReference>
<dbReference type="STRING" id="83262.BAB75_13195"/>
<keyword evidence="1" id="KW-1133">Transmembrane helix</keyword>
<evidence type="ECO:0000256" key="1">
    <source>
        <dbReference type="SAM" id="Phobius"/>
    </source>
</evidence>
<dbReference type="Proteomes" id="UP000037962">
    <property type="component" value="Unassembled WGS sequence"/>
</dbReference>
<proteinExistence type="predicted"/>
<dbReference type="EMBL" id="LQYE01000027">
    <property type="protein sequence ID" value="OAT68053.1"/>
    <property type="molecule type" value="Genomic_DNA"/>
</dbReference>
<evidence type="ECO:0000313" key="4">
    <source>
        <dbReference type="EMBL" id="OAT68053.1"/>
    </source>
</evidence>